<accession>A0A8K0KR17</accession>
<dbReference type="GO" id="GO:0005912">
    <property type="term" value="C:adherens junction"/>
    <property type="evidence" value="ECO:0007669"/>
    <property type="project" value="TreeGrafter"/>
</dbReference>
<reference evidence="3" key="2">
    <citation type="submission" date="2017-10" db="EMBL/GenBank/DDBJ databases">
        <title>Ladona fulva Genome sequencing and assembly.</title>
        <authorList>
            <person name="Murali S."/>
            <person name="Richards S."/>
            <person name="Bandaranaike D."/>
            <person name="Bellair M."/>
            <person name="Blankenburg K."/>
            <person name="Chao H."/>
            <person name="Dinh H."/>
            <person name="Doddapaneni H."/>
            <person name="Dugan-Rocha S."/>
            <person name="Elkadiri S."/>
            <person name="Gnanaolivu R."/>
            <person name="Hernandez B."/>
            <person name="Skinner E."/>
            <person name="Javaid M."/>
            <person name="Lee S."/>
            <person name="Li M."/>
            <person name="Ming W."/>
            <person name="Munidasa M."/>
            <person name="Muniz J."/>
            <person name="Nguyen L."/>
            <person name="Hughes D."/>
            <person name="Osuji N."/>
            <person name="Pu L.-L."/>
            <person name="Puazo M."/>
            <person name="Qu C."/>
            <person name="Quiroz J."/>
            <person name="Raj R."/>
            <person name="Weissenberger G."/>
            <person name="Xin Y."/>
            <person name="Zou X."/>
            <person name="Han Y."/>
            <person name="Worley K."/>
            <person name="Muzny D."/>
            <person name="Gibbs R."/>
        </authorList>
    </citation>
    <scope>NUCLEOTIDE SEQUENCE</scope>
    <source>
        <strain evidence="3">Sampled in the wild</strain>
    </source>
</reference>
<dbReference type="OrthoDB" id="6260541at2759"/>
<feature type="domain" description="PDZ" evidence="2">
    <location>
        <begin position="48"/>
        <end position="133"/>
    </location>
</feature>
<feature type="region of interest" description="Disordered" evidence="1">
    <location>
        <begin position="1"/>
        <end position="44"/>
    </location>
</feature>
<dbReference type="Proteomes" id="UP000792457">
    <property type="component" value="Unassembled WGS sequence"/>
</dbReference>
<name>A0A8K0KR17_LADFU</name>
<dbReference type="PANTHER" id="PTHR10398">
    <property type="entry name" value="AFADIN"/>
    <property type="match status" value="1"/>
</dbReference>
<dbReference type="AlphaFoldDB" id="A0A8K0KR17"/>
<proteinExistence type="predicted"/>
<dbReference type="Pfam" id="PF00595">
    <property type="entry name" value="PDZ"/>
    <property type="match status" value="1"/>
</dbReference>
<dbReference type="InterPro" id="IPR001478">
    <property type="entry name" value="PDZ"/>
</dbReference>
<comment type="caution">
    <text evidence="3">The sequence shown here is derived from an EMBL/GenBank/DDBJ whole genome shotgun (WGS) entry which is preliminary data.</text>
</comment>
<reference evidence="3" key="1">
    <citation type="submission" date="2013-04" db="EMBL/GenBank/DDBJ databases">
        <authorList>
            <person name="Qu J."/>
            <person name="Murali S.C."/>
            <person name="Bandaranaike D."/>
            <person name="Bellair M."/>
            <person name="Blankenburg K."/>
            <person name="Chao H."/>
            <person name="Dinh H."/>
            <person name="Doddapaneni H."/>
            <person name="Downs B."/>
            <person name="Dugan-Rocha S."/>
            <person name="Elkadiri S."/>
            <person name="Gnanaolivu R.D."/>
            <person name="Hernandez B."/>
            <person name="Javaid M."/>
            <person name="Jayaseelan J.C."/>
            <person name="Lee S."/>
            <person name="Li M."/>
            <person name="Ming W."/>
            <person name="Munidasa M."/>
            <person name="Muniz J."/>
            <person name="Nguyen L."/>
            <person name="Ongeri F."/>
            <person name="Osuji N."/>
            <person name="Pu L.-L."/>
            <person name="Puazo M."/>
            <person name="Qu C."/>
            <person name="Quiroz J."/>
            <person name="Raj R."/>
            <person name="Weissenberger G."/>
            <person name="Xin Y."/>
            <person name="Zou X."/>
            <person name="Han Y."/>
            <person name="Richards S."/>
            <person name="Worley K."/>
            <person name="Muzny D."/>
            <person name="Gibbs R."/>
        </authorList>
    </citation>
    <scope>NUCLEOTIDE SEQUENCE</scope>
    <source>
        <strain evidence="3">Sampled in the wild</strain>
    </source>
</reference>
<evidence type="ECO:0000313" key="4">
    <source>
        <dbReference type="Proteomes" id="UP000792457"/>
    </source>
</evidence>
<dbReference type="PROSITE" id="PS50106">
    <property type="entry name" value="PDZ"/>
    <property type="match status" value="1"/>
</dbReference>
<evidence type="ECO:0000259" key="2">
    <source>
        <dbReference type="PROSITE" id="PS50106"/>
    </source>
</evidence>
<evidence type="ECO:0000256" key="1">
    <source>
        <dbReference type="SAM" id="MobiDB-lite"/>
    </source>
</evidence>
<dbReference type="SMART" id="SM00228">
    <property type="entry name" value="PDZ"/>
    <property type="match status" value="1"/>
</dbReference>
<keyword evidence="4" id="KW-1185">Reference proteome</keyword>
<dbReference type="InterPro" id="IPR028842">
    <property type="entry name" value="Afadin"/>
</dbReference>
<sequence length="203" mass="21331">MQHRSPSALSNRSGGIESSSSRMHGSTSGHLQGQIPGQQPQVEPETQVIKLHKSNNGMGLSIVAAKGAGQDRLGIYIKSVVKGGAADADGRLQAGDQLLKVDGQSLVGITQEKAAEYLVRTGPVVTLEVAKQGAIYHGLATLLSQPSPVMTRGPRRMSERDLPSKVQGEYNQSLGDRGRIGSLPPAHMPTIHGSKSVPSLSSE</sequence>
<dbReference type="CDD" id="cd06789">
    <property type="entry name" value="PDZ_AFDN-like"/>
    <property type="match status" value="1"/>
</dbReference>
<dbReference type="SUPFAM" id="SSF50156">
    <property type="entry name" value="PDZ domain-like"/>
    <property type="match status" value="1"/>
</dbReference>
<organism evidence="3 4">
    <name type="scientific">Ladona fulva</name>
    <name type="common">Scarce chaser dragonfly</name>
    <name type="synonym">Libellula fulva</name>
    <dbReference type="NCBI Taxonomy" id="123851"/>
    <lineage>
        <taxon>Eukaryota</taxon>
        <taxon>Metazoa</taxon>
        <taxon>Ecdysozoa</taxon>
        <taxon>Arthropoda</taxon>
        <taxon>Hexapoda</taxon>
        <taxon>Insecta</taxon>
        <taxon>Pterygota</taxon>
        <taxon>Palaeoptera</taxon>
        <taxon>Odonata</taxon>
        <taxon>Epiprocta</taxon>
        <taxon>Anisoptera</taxon>
        <taxon>Libelluloidea</taxon>
        <taxon>Libellulidae</taxon>
        <taxon>Ladona</taxon>
    </lineage>
</organism>
<dbReference type="EMBL" id="KZ309304">
    <property type="protein sequence ID" value="KAG8238215.1"/>
    <property type="molecule type" value="Genomic_DNA"/>
</dbReference>
<feature type="compositionally biased region" description="Low complexity" evidence="1">
    <location>
        <begin position="10"/>
        <end position="30"/>
    </location>
</feature>
<protein>
    <recommendedName>
        <fullName evidence="2">PDZ domain-containing protein</fullName>
    </recommendedName>
</protein>
<dbReference type="PANTHER" id="PTHR10398:SF2">
    <property type="entry name" value="AFADIN"/>
    <property type="match status" value="1"/>
</dbReference>
<evidence type="ECO:0000313" key="3">
    <source>
        <dbReference type="EMBL" id="KAG8238215.1"/>
    </source>
</evidence>
<gene>
    <name evidence="3" type="ORF">J437_LFUL018259</name>
</gene>
<feature type="region of interest" description="Disordered" evidence="1">
    <location>
        <begin position="146"/>
        <end position="203"/>
    </location>
</feature>
<dbReference type="InterPro" id="IPR036034">
    <property type="entry name" value="PDZ_sf"/>
</dbReference>
<dbReference type="FunFam" id="2.30.42.10:FF:000032">
    <property type="entry name" value="Afadin isoform A"/>
    <property type="match status" value="1"/>
</dbReference>
<dbReference type="GO" id="GO:0032880">
    <property type="term" value="P:regulation of protein localization"/>
    <property type="evidence" value="ECO:0007669"/>
    <property type="project" value="TreeGrafter"/>
</dbReference>
<dbReference type="GO" id="GO:0050839">
    <property type="term" value="F:cell adhesion molecule binding"/>
    <property type="evidence" value="ECO:0007669"/>
    <property type="project" value="TreeGrafter"/>
</dbReference>
<dbReference type="Gene3D" id="2.30.42.10">
    <property type="match status" value="1"/>
</dbReference>